<feature type="transmembrane region" description="Helical" evidence="1">
    <location>
        <begin position="286"/>
        <end position="304"/>
    </location>
</feature>
<dbReference type="OrthoDB" id="3945378at2759"/>
<dbReference type="AlphaFoldDB" id="A0A8H3PGC5"/>
<feature type="transmembrane region" description="Helical" evidence="1">
    <location>
        <begin position="337"/>
        <end position="356"/>
    </location>
</feature>
<comment type="caution">
    <text evidence="2">The sequence shown here is derived from an EMBL/GenBank/DDBJ whole genome shotgun (WGS) entry which is preliminary data.</text>
</comment>
<keyword evidence="1" id="KW-1133">Transmembrane helix</keyword>
<evidence type="ECO:0000313" key="3">
    <source>
        <dbReference type="Proteomes" id="UP000664521"/>
    </source>
</evidence>
<keyword evidence="3" id="KW-1185">Reference proteome</keyword>
<dbReference type="EMBL" id="CAJPDS010000148">
    <property type="protein sequence ID" value="CAF9940232.1"/>
    <property type="molecule type" value="Genomic_DNA"/>
</dbReference>
<dbReference type="Proteomes" id="UP000664521">
    <property type="component" value="Unassembled WGS sequence"/>
</dbReference>
<evidence type="ECO:0000256" key="1">
    <source>
        <dbReference type="SAM" id="Phobius"/>
    </source>
</evidence>
<feature type="transmembrane region" description="Helical" evidence="1">
    <location>
        <begin position="24"/>
        <end position="44"/>
    </location>
</feature>
<feature type="transmembrane region" description="Helical" evidence="1">
    <location>
        <begin position="56"/>
        <end position="73"/>
    </location>
</feature>
<sequence>MSPLNNVAQQACLGLEGNPDLYGVGIRIGIYLQWISSLLTNVFIPSGISDSLDTNSIFLFAVFIAVANATKSAGVEPLLGPIGAFVMLQMCFGYLLSVMSVSGLRITLLSNPEGINIQLFSAQLRRHPILASLSSIKKADIRRIWKISGGEGSEGLAISRYRMASFQFCDTLAFAASSNDLSIEPMTWFVDLYVFIALQLQKNVQESPEKEYIQSRLLNYQKIRTLARNALGGHIFSLGVSSVCKHDQLSWLGVCWRLFLIGGIAIYNVWYWFAGIYYLNTNSCDVYIFLFAKVNILGAAQIFFKVLSIIYVVYAGILLIAGLSALLAFYQTLIRSILINFLILPYAKFLLILSSLGSSNARTILADFGSTRVKLLQWLELPTIRQTLCGYAYLCSNPKESSPHNGGQTENRPSNLARSTRSNAFRVIFVIILSAIIVWIVITIELTLKFNHASGIYDLESTGQLIPFIIGIVSIGKTINALWVDWIKKV</sequence>
<feature type="transmembrane region" description="Helical" evidence="1">
    <location>
        <begin position="254"/>
        <end position="274"/>
    </location>
</feature>
<accession>A0A8H3PGC5</accession>
<feature type="transmembrane region" description="Helical" evidence="1">
    <location>
        <begin position="424"/>
        <end position="444"/>
    </location>
</feature>
<name>A0A8H3PGC5_9LECA</name>
<protein>
    <submittedName>
        <fullName evidence="2">Uncharacterized protein</fullName>
    </submittedName>
</protein>
<reference evidence="2" key="1">
    <citation type="submission" date="2021-03" db="EMBL/GenBank/DDBJ databases">
        <authorList>
            <person name="Tagirdzhanova G."/>
        </authorList>
    </citation>
    <scope>NUCLEOTIDE SEQUENCE</scope>
</reference>
<gene>
    <name evidence="2" type="ORF">HETSPECPRED_002211</name>
</gene>
<feature type="transmembrane region" description="Helical" evidence="1">
    <location>
        <begin position="79"/>
        <end position="101"/>
    </location>
</feature>
<feature type="transmembrane region" description="Helical" evidence="1">
    <location>
        <begin position="464"/>
        <end position="484"/>
    </location>
</feature>
<proteinExistence type="predicted"/>
<organism evidence="2 3">
    <name type="scientific">Heterodermia speciosa</name>
    <dbReference type="NCBI Taxonomy" id="116794"/>
    <lineage>
        <taxon>Eukaryota</taxon>
        <taxon>Fungi</taxon>
        <taxon>Dikarya</taxon>
        <taxon>Ascomycota</taxon>
        <taxon>Pezizomycotina</taxon>
        <taxon>Lecanoromycetes</taxon>
        <taxon>OSLEUM clade</taxon>
        <taxon>Lecanoromycetidae</taxon>
        <taxon>Caliciales</taxon>
        <taxon>Physciaceae</taxon>
        <taxon>Heterodermia</taxon>
    </lineage>
</organism>
<evidence type="ECO:0000313" key="2">
    <source>
        <dbReference type="EMBL" id="CAF9940232.1"/>
    </source>
</evidence>
<keyword evidence="1" id="KW-0812">Transmembrane</keyword>
<feature type="transmembrane region" description="Helical" evidence="1">
    <location>
        <begin position="311"/>
        <end position="331"/>
    </location>
</feature>
<keyword evidence="1" id="KW-0472">Membrane</keyword>